<dbReference type="InterPro" id="IPR036237">
    <property type="entry name" value="Xyl_isomerase-like_sf"/>
</dbReference>
<sequence length="315" mass="35032">MKPNIMPYDRRSFLQTLAMAGAAIPLRSLAFPADSREIHGFSKPFQFPWMDYAMLCETFAAAGLNGVDYTVRPEGHVTPDKVAQDLPKAVAAARKAGISAKLMTTAILYADDPATAPVLQAAAAEGIQYYRMGWYDYEKGKPLLESLHNRGNQMKALAALNKKYNIKAAYQNHAGLKIGAGVWDLYEMIKEVDPAWAGVQYDIRHATVEGANSWPVGLQLISPHINTIVIKDVRWIQQKGKYVLENVPLGEGMVDFTGYFKKIKELNIKAPISLHLEYPLLTKEDESLPVSQKQKIVQAKLKKDVDTLKGWLAAM</sequence>
<keyword evidence="2" id="KW-0413">Isomerase</keyword>
<dbReference type="PANTHER" id="PTHR12110">
    <property type="entry name" value="HYDROXYPYRUVATE ISOMERASE"/>
    <property type="match status" value="1"/>
</dbReference>
<name>A0A3N4MIX6_9BACT</name>
<dbReference type="InterPro" id="IPR013022">
    <property type="entry name" value="Xyl_isomerase-like_TIM-brl"/>
</dbReference>
<dbReference type="PROSITE" id="PS51318">
    <property type="entry name" value="TAT"/>
    <property type="match status" value="1"/>
</dbReference>
<accession>A0A3N4MIX6</accession>
<reference evidence="3" key="1">
    <citation type="submission" date="2018-11" db="EMBL/GenBank/DDBJ databases">
        <title>Chitinophaga lutea sp.nov., isolate from arsenic contaminated soil.</title>
        <authorList>
            <person name="Zong Y."/>
        </authorList>
    </citation>
    <scope>NUCLEOTIDE SEQUENCE [LARGE SCALE GENOMIC DNA]</scope>
    <source>
        <strain evidence="3">YLT18</strain>
    </source>
</reference>
<protein>
    <submittedName>
        <fullName evidence="2">Sugar phosphate isomerase/epimerase</fullName>
    </submittedName>
</protein>
<dbReference type="Gene3D" id="3.20.20.150">
    <property type="entry name" value="Divalent-metal-dependent TIM barrel enzymes"/>
    <property type="match status" value="1"/>
</dbReference>
<dbReference type="Proteomes" id="UP000279089">
    <property type="component" value="Unassembled WGS sequence"/>
</dbReference>
<dbReference type="InterPro" id="IPR006311">
    <property type="entry name" value="TAT_signal"/>
</dbReference>
<dbReference type="InterPro" id="IPR050312">
    <property type="entry name" value="IolE/XylAMocC-like"/>
</dbReference>
<evidence type="ECO:0000313" key="2">
    <source>
        <dbReference type="EMBL" id="RPD40060.1"/>
    </source>
</evidence>
<dbReference type="AlphaFoldDB" id="A0A3N4MIX6"/>
<proteinExistence type="predicted"/>
<dbReference type="SUPFAM" id="SSF51658">
    <property type="entry name" value="Xylose isomerase-like"/>
    <property type="match status" value="1"/>
</dbReference>
<evidence type="ECO:0000259" key="1">
    <source>
        <dbReference type="Pfam" id="PF01261"/>
    </source>
</evidence>
<dbReference type="PANTHER" id="PTHR12110:SF41">
    <property type="entry name" value="INOSOSE DEHYDRATASE"/>
    <property type="match status" value="1"/>
</dbReference>
<evidence type="ECO:0000313" key="3">
    <source>
        <dbReference type="Proteomes" id="UP000279089"/>
    </source>
</evidence>
<comment type="caution">
    <text evidence="2">The sequence shown here is derived from an EMBL/GenBank/DDBJ whole genome shotgun (WGS) entry which is preliminary data.</text>
</comment>
<dbReference type="EMBL" id="RMBX01000008">
    <property type="protein sequence ID" value="RPD40060.1"/>
    <property type="molecule type" value="Genomic_DNA"/>
</dbReference>
<keyword evidence="3" id="KW-1185">Reference proteome</keyword>
<gene>
    <name evidence="2" type="ORF">EG028_15490</name>
</gene>
<dbReference type="GO" id="GO:0016853">
    <property type="term" value="F:isomerase activity"/>
    <property type="evidence" value="ECO:0007669"/>
    <property type="project" value="UniProtKB-KW"/>
</dbReference>
<organism evidence="2 3">
    <name type="scientific">Chitinophaga barathri</name>
    <dbReference type="NCBI Taxonomy" id="1647451"/>
    <lineage>
        <taxon>Bacteria</taxon>
        <taxon>Pseudomonadati</taxon>
        <taxon>Bacteroidota</taxon>
        <taxon>Chitinophagia</taxon>
        <taxon>Chitinophagales</taxon>
        <taxon>Chitinophagaceae</taxon>
        <taxon>Chitinophaga</taxon>
    </lineage>
</organism>
<dbReference type="Pfam" id="PF01261">
    <property type="entry name" value="AP_endonuc_2"/>
    <property type="match status" value="1"/>
</dbReference>
<feature type="domain" description="Xylose isomerase-like TIM barrel" evidence="1">
    <location>
        <begin position="87"/>
        <end position="279"/>
    </location>
</feature>